<protein>
    <recommendedName>
        <fullName evidence="1">GP-PDE domain-containing protein</fullName>
    </recommendedName>
</protein>
<reference evidence="2 3" key="1">
    <citation type="submission" date="2021-02" db="EMBL/GenBank/DDBJ databases">
        <title>Complete genome of Desulfoluna sp. strain ASN36.</title>
        <authorList>
            <person name="Takahashi A."/>
            <person name="Kojima H."/>
            <person name="Fukui M."/>
        </authorList>
    </citation>
    <scope>NUCLEOTIDE SEQUENCE [LARGE SCALE GENOMIC DNA]</scope>
    <source>
        <strain evidence="2 3">ASN36</strain>
    </source>
</reference>
<dbReference type="PANTHER" id="PTHR46211">
    <property type="entry name" value="GLYCEROPHOSPHORYL DIESTER PHOSPHODIESTERASE"/>
    <property type="match status" value="1"/>
</dbReference>
<accession>A0ABM7PIK8</accession>
<dbReference type="PANTHER" id="PTHR46211:SF1">
    <property type="entry name" value="GLYCEROPHOSPHODIESTER PHOSPHODIESTERASE, CYTOPLASMIC"/>
    <property type="match status" value="1"/>
</dbReference>
<dbReference type="Proteomes" id="UP001320148">
    <property type="component" value="Chromosome"/>
</dbReference>
<evidence type="ECO:0000313" key="2">
    <source>
        <dbReference type="EMBL" id="BCS97407.1"/>
    </source>
</evidence>
<name>A0ABM7PIK8_9BACT</name>
<evidence type="ECO:0000259" key="1">
    <source>
        <dbReference type="PROSITE" id="PS51704"/>
    </source>
</evidence>
<evidence type="ECO:0000313" key="3">
    <source>
        <dbReference type="Proteomes" id="UP001320148"/>
    </source>
</evidence>
<proteinExistence type="predicted"/>
<dbReference type="RefSeq" id="WP_236888833.1">
    <property type="nucleotide sequence ID" value="NZ_AP024488.1"/>
</dbReference>
<dbReference type="CDD" id="cd08556">
    <property type="entry name" value="GDPD"/>
    <property type="match status" value="1"/>
</dbReference>
<gene>
    <name evidence="2" type="ORF">DSLASN_30390</name>
</gene>
<organism evidence="2 3">
    <name type="scientific">Desulfoluna limicola</name>
    <dbReference type="NCBI Taxonomy" id="2810562"/>
    <lineage>
        <taxon>Bacteria</taxon>
        <taxon>Pseudomonadati</taxon>
        <taxon>Thermodesulfobacteriota</taxon>
        <taxon>Desulfobacteria</taxon>
        <taxon>Desulfobacterales</taxon>
        <taxon>Desulfolunaceae</taxon>
        <taxon>Desulfoluna</taxon>
    </lineage>
</organism>
<dbReference type="InterPro" id="IPR017946">
    <property type="entry name" value="PLC-like_Pdiesterase_TIM-brl"/>
</dbReference>
<keyword evidence="3" id="KW-1185">Reference proteome</keyword>
<dbReference type="SUPFAM" id="SSF51695">
    <property type="entry name" value="PLC-like phosphodiesterases"/>
    <property type="match status" value="1"/>
</dbReference>
<dbReference type="Gene3D" id="3.20.20.190">
    <property type="entry name" value="Phosphatidylinositol (PI) phosphodiesterase"/>
    <property type="match status" value="1"/>
</dbReference>
<sequence>MMLIGHRGCSYPGYNQNTIRAFEKVTAQGVPAIEFDVQLCADRQLVVVHNLDLEEVSTGKGEVSSTDSATLKTLYAGDPDRGKDRIPFLPEVLDFFAAIAPENRPAIHLELKGGNTGRQAGELFTGYVAAGKLAVSDLLVSSFNWQELEAFREICPTAKIALLDGAIRRKPLLEKTGPDAKRFFGEIFAYGNEEYMLPRFTSMADNLKLLDETCSDPEIRALLAKEMETCLGGLYYTGELLDAACALNAASVNLWYRTVSPEFIEKAHARGLAVFVYTVNDPEELQSMAAMGVDGVFTDYYAEAAGLLQAIEPG</sequence>
<dbReference type="EMBL" id="AP024488">
    <property type="protein sequence ID" value="BCS97407.1"/>
    <property type="molecule type" value="Genomic_DNA"/>
</dbReference>
<dbReference type="PROSITE" id="PS51704">
    <property type="entry name" value="GP_PDE"/>
    <property type="match status" value="1"/>
</dbReference>
<dbReference type="Pfam" id="PF03009">
    <property type="entry name" value="GDPD"/>
    <property type="match status" value="2"/>
</dbReference>
<feature type="domain" description="GP-PDE" evidence="1">
    <location>
        <begin position="1"/>
        <end position="308"/>
    </location>
</feature>
<dbReference type="InterPro" id="IPR030395">
    <property type="entry name" value="GP_PDE_dom"/>
</dbReference>